<proteinExistence type="inferred from homology"/>
<evidence type="ECO:0000256" key="8">
    <source>
        <dbReference type="SAM" id="SignalP"/>
    </source>
</evidence>
<evidence type="ECO:0000256" key="5">
    <source>
        <dbReference type="ARBA" id="ARBA00022729"/>
    </source>
</evidence>
<dbReference type="PANTHER" id="PTHR34270">
    <property type="entry name" value="PROTEIN RALF-LIKE 15-RELATED"/>
    <property type="match status" value="1"/>
</dbReference>
<evidence type="ECO:0000313" key="9">
    <source>
        <dbReference type="EMBL" id="KJB44781.1"/>
    </source>
</evidence>
<evidence type="ECO:0000256" key="7">
    <source>
        <dbReference type="ARBA" id="ARBA00037228"/>
    </source>
</evidence>
<evidence type="ECO:0000256" key="6">
    <source>
        <dbReference type="ARBA" id="ARBA00023157"/>
    </source>
</evidence>
<dbReference type="EMBL" id="CM001746">
    <property type="protein sequence ID" value="KJB44781.1"/>
    <property type="molecule type" value="Genomic_DNA"/>
</dbReference>
<evidence type="ECO:0000256" key="3">
    <source>
        <dbReference type="ARBA" id="ARBA00022525"/>
    </source>
</evidence>
<evidence type="ECO:0000256" key="1">
    <source>
        <dbReference type="ARBA" id="ARBA00004613"/>
    </source>
</evidence>
<dbReference type="GO" id="GO:0005576">
    <property type="term" value="C:extracellular region"/>
    <property type="evidence" value="ECO:0007669"/>
    <property type="project" value="UniProtKB-SubCell"/>
</dbReference>
<comment type="function">
    <text evidence="7">Cell signaling peptide that may regulate plant stress, growth, and development. Mediates a rapid alkalinization of extracellular space by mediating a transient increase in the cytoplasmic Ca(2+) concentration leading to a calcium-dependent signaling events through a cell surface receptor and a concomitant activation of some intracellular mitogen-activated protein kinases.</text>
</comment>
<comment type="similarity">
    <text evidence="2">Belongs to the plant rapid alkalinization factor (RALF) family.</text>
</comment>
<organism evidence="9 10">
    <name type="scientific">Gossypium raimondii</name>
    <name type="common">Peruvian cotton</name>
    <name type="synonym">Gossypium klotzschianum subsp. raimondii</name>
    <dbReference type="NCBI Taxonomy" id="29730"/>
    <lineage>
        <taxon>Eukaryota</taxon>
        <taxon>Viridiplantae</taxon>
        <taxon>Streptophyta</taxon>
        <taxon>Embryophyta</taxon>
        <taxon>Tracheophyta</taxon>
        <taxon>Spermatophyta</taxon>
        <taxon>Magnoliopsida</taxon>
        <taxon>eudicotyledons</taxon>
        <taxon>Gunneridae</taxon>
        <taxon>Pentapetalae</taxon>
        <taxon>rosids</taxon>
        <taxon>malvids</taxon>
        <taxon>Malvales</taxon>
        <taxon>Malvaceae</taxon>
        <taxon>Malvoideae</taxon>
        <taxon>Gossypium</taxon>
    </lineage>
</organism>
<dbReference type="Pfam" id="PF05498">
    <property type="entry name" value="RALF"/>
    <property type="match status" value="1"/>
</dbReference>
<dbReference type="AlphaFoldDB" id="A0A0D2SRW4"/>
<evidence type="ECO:0000256" key="4">
    <source>
        <dbReference type="ARBA" id="ARBA00022702"/>
    </source>
</evidence>
<keyword evidence="4" id="KW-0372">Hormone</keyword>
<gene>
    <name evidence="9" type="ORF">B456_007G272400</name>
</gene>
<name>A0A0D2SRW4_GOSRA</name>
<feature type="chain" id="PRO_5002264260" description="Rapid ALkalinization Factor" evidence="8">
    <location>
        <begin position="29"/>
        <end position="73"/>
    </location>
</feature>
<dbReference type="GO" id="GO:0005179">
    <property type="term" value="F:hormone activity"/>
    <property type="evidence" value="ECO:0007669"/>
    <property type="project" value="UniProtKB-KW"/>
</dbReference>
<keyword evidence="6" id="KW-1015">Disulfide bond</keyword>
<dbReference type="OMA" id="ENRGCET"/>
<sequence length="73" mass="7932">MGVEKKIMVLWVCAMLVSSMLMEEGANAEEISNGAMGKNLEQPCKQGMGNCVPKPSSGYNRGCEEVERCRHGP</sequence>
<evidence type="ECO:0000313" key="10">
    <source>
        <dbReference type="Proteomes" id="UP000032304"/>
    </source>
</evidence>
<feature type="signal peptide" evidence="8">
    <location>
        <begin position="1"/>
        <end position="28"/>
    </location>
</feature>
<reference evidence="9 10" key="1">
    <citation type="journal article" date="2012" name="Nature">
        <title>Repeated polyploidization of Gossypium genomes and the evolution of spinnable cotton fibres.</title>
        <authorList>
            <person name="Paterson A.H."/>
            <person name="Wendel J.F."/>
            <person name="Gundlach H."/>
            <person name="Guo H."/>
            <person name="Jenkins J."/>
            <person name="Jin D."/>
            <person name="Llewellyn D."/>
            <person name="Showmaker K.C."/>
            <person name="Shu S."/>
            <person name="Udall J."/>
            <person name="Yoo M.J."/>
            <person name="Byers R."/>
            <person name="Chen W."/>
            <person name="Doron-Faigenboim A."/>
            <person name="Duke M.V."/>
            <person name="Gong L."/>
            <person name="Grimwood J."/>
            <person name="Grover C."/>
            <person name="Grupp K."/>
            <person name="Hu G."/>
            <person name="Lee T.H."/>
            <person name="Li J."/>
            <person name="Lin L."/>
            <person name="Liu T."/>
            <person name="Marler B.S."/>
            <person name="Page J.T."/>
            <person name="Roberts A.W."/>
            <person name="Romanel E."/>
            <person name="Sanders W.S."/>
            <person name="Szadkowski E."/>
            <person name="Tan X."/>
            <person name="Tang H."/>
            <person name="Xu C."/>
            <person name="Wang J."/>
            <person name="Wang Z."/>
            <person name="Zhang D."/>
            <person name="Zhang L."/>
            <person name="Ashrafi H."/>
            <person name="Bedon F."/>
            <person name="Bowers J.E."/>
            <person name="Brubaker C.L."/>
            <person name="Chee P.W."/>
            <person name="Das S."/>
            <person name="Gingle A.R."/>
            <person name="Haigler C.H."/>
            <person name="Harker D."/>
            <person name="Hoffmann L.V."/>
            <person name="Hovav R."/>
            <person name="Jones D.C."/>
            <person name="Lemke C."/>
            <person name="Mansoor S."/>
            <person name="ur Rahman M."/>
            <person name="Rainville L.N."/>
            <person name="Rambani A."/>
            <person name="Reddy U.K."/>
            <person name="Rong J.K."/>
            <person name="Saranga Y."/>
            <person name="Scheffler B.E."/>
            <person name="Scheffler J.A."/>
            <person name="Stelly D.M."/>
            <person name="Triplett B.A."/>
            <person name="Van Deynze A."/>
            <person name="Vaslin M.F."/>
            <person name="Waghmare V.N."/>
            <person name="Walford S.A."/>
            <person name="Wright R.J."/>
            <person name="Zaki E.A."/>
            <person name="Zhang T."/>
            <person name="Dennis E.S."/>
            <person name="Mayer K.F."/>
            <person name="Peterson D.G."/>
            <person name="Rokhsar D.S."/>
            <person name="Wang X."/>
            <person name="Schmutz J."/>
        </authorList>
    </citation>
    <scope>NUCLEOTIDE SEQUENCE [LARGE SCALE GENOMIC DNA]</scope>
</reference>
<evidence type="ECO:0008006" key="11">
    <source>
        <dbReference type="Google" id="ProtNLM"/>
    </source>
</evidence>
<comment type="subcellular location">
    <subcellularLocation>
        <location evidence="1">Secreted</location>
    </subcellularLocation>
</comment>
<dbReference type="InterPro" id="IPR008801">
    <property type="entry name" value="RALF"/>
</dbReference>
<dbReference type="PANTHER" id="PTHR34270:SF3">
    <property type="entry name" value="PROTEIN RALF-LIKE 16-RELATED"/>
    <property type="match status" value="1"/>
</dbReference>
<dbReference type="Proteomes" id="UP000032304">
    <property type="component" value="Chromosome 7"/>
</dbReference>
<keyword evidence="5 8" id="KW-0732">Signal</keyword>
<dbReference type="GO" id="GO:0040008">
    <property type="term" value="P:regulation of growth"/>
    <property type="evidence" value="ECO:0007669"/>
    <property type="project" value="UniProtKB-ARBA"/>
</dbReference>
<dbReference type="Gramene" id="KJB44781">
    <property type="protein sequence ID" value="KJB44781"/>
    <property type="gene ID" value="B456_007G272400"/>
</dbReference>
<evidence type="ECO:0000256" key="2">
    <source>
        <dbReference type="ARBA" id="ARBA00009178"/>
    </source>
</evidence>
<protein>
    <recommendedName>
        <fullName evidence="11">Rapid ALkalinization Factor</fullName>
    </recommendedName>
</protein>
<keyword evidence="10" id="KW-1185">Reference proteome</keyword>
<accession>A0A0D2SRW4</accession>
<keyword evidence="3" id="KW-0964">Secreted</keyword>